<reference evidence="3 4" key="1">
    <citation type="journal article" date="2019" name="Int. J. Syst. Evol. Microbiol.">
        <title>The Global Catalogue of Microorganisms (GCM) 10K type strain sequencing project: providing services to taxonomists for standard genome sequencing and annotation.</title>
        <authorList>
            <consortium name="The Broad Institute Genomics Platform"/>
            <consortium name="The Broad Institute Genome Sequencing Center for Infectious Disease"/>
            <person name="Wu L."/>
            <person name="Ma J."/>
        </authorList>
    </citation>
    <scope>NUCLEOTIDE SEQUENCE [LARGE SCALE GENOMIC DNA]</scope>
    <source>
        <strain evidence="3 4">JCM 14718</strain>
    </source>
</reference>
<gene>
    <name evidence="3" type="ORF">GCM10009765_03240</name>
</gene>
<keyword evidence="4" id="KW-1185">Reference proteome</keyword>
<feature type="compositionally biased region" description="Basic and acidic residues" evidence="1">
    <location>
        <begin position="1"/>
        <end position="16"/>
    </location>
</feature>
<accession>A0ABN2FR49</accession>
<feature type="transmembrane region" description="Helical" evidence="2">
    <location>
        <begin position="211"/>
        <end position="237"/>
    </location>
</feature>
<proteinExistence type="predicted"/>
<keyword evidence="2" id="KW-0812">Transmembrane</keyword>
<evidence type="ECO:0000313" key="4">
    <source>
        <dbReference type="Proteomes" id="UP001500618"/>
    </source>
</evidence>
<name>A0ABN2FR49_9ACTN</name>
<dbReference type="RefSeq" id="WP_163571955.1">
    <property type="nucleotide sequence ID" value="NZ_BAAANY010000001.1"/>
</dbReference>
<comment type="caution">
    <text evidence="3">The sequence shown here is derived from an EMBL/GenBank/DDBJ whole genome shotgun (WGS) entry which is preliminary data.</text>
</comment>
<feature type="region of interest" description="Disordered" evidence="1">
    <location>
        <begin position="260"/>
        <end position="286"/>
    </location>
</feature>
<keyword evidence="2" id="KW-1133">Transmembrane helix</keyword>
<evidence type="ECO:0008006" key="5">
    <source>
        <dbReference type="Google" id="ProtNLM"/>
    </source>
</evidence>
<feature type="compositionally biased region" description="Basic and acidic residues" evidence="1">
    <location>
        <begin position="34"/>
        <end position="45"/>
    </location>
</feature>
<feature type="region of interest" description="Disordered" evidence="1">
    <location>
        <begin position="335"/>
        <end position="357"/>
    </location>
</feature>
<evidence type="ECO:0000256" key="2">
    <source>
        <dbReference type="SAM" id="Phobius"/>
    </source>
</evidence>
<dbReference type="EMBL" id="BAAANY010000001">
    <property type="protein sequence ID" value="GAA1657095.1"/>
    <property type="molecule type" value="Genomic_DNA"/>
</dbReference>
<dbReference type="Proteomes" id="UP001500618">
    <property type="component" value="Unassembled WGS sequence"/>
</dbReference>
<protein>
    <recommendedName>
        <fullName evidence="5">DUF2637 domain-containing protein</fullName>
    </recommendedName>
</protein>
<sequence length="357" mass="38878">MTTLQDKVRDSPRTDTVESATPLPPDIADPPSRLVEDRPPRRGRADNGPTTHIPTHAAAVNGDPGFESVGHSNFWTNVGILTVGLTSGTISWTAWSHMAEIVGMTGSLNLFGLHVQLAWLLPIAVDVFLVTTTGVWQSRSPRADPDMDWMADEDGNEYPSKFADDWEKVDREQTDPILTFARRCALGAMAASVGANAAYHQLTLTAGVNGVWSWIAMAAAALPPVMLALVAHLRALLTADRRHTDQRRAAHRRAVLRWHAEQMRSVPQDAGPDEDASELDDTDPDCEERTVKADLMRAYFRAHVAHGHIPTGQEMADHAHASGSHARTVRRDLLETLSPDRPMTTRASTPGGPPSAS</sequence>
<evidence type="ECO:0000256" key="1">
    <source>
        <dbReference type="SAM" id="MobiDB-lite"/>
    </source>
</evidence>
<organism evidence="3 4">
    <name type="scientific">Fodinicola feengrottensis</name>
    <dbReference type="NCBI Taxonomy" id="435914"/>
    <lineage>
        <taxon>Bacteria</taxon>
        <taxon>Bacillati</taxon>
        <taxon>Actinomycetota</taxon>
        <taxon>Actinomycetes</taxon>
        <taxon>Mycobacteriales</taxon>
        <taxon>Fodinicola</taxon>
    </lineage>
</organism>
<keyword evidence="2" id="KW-0472">Membrane</keyword>
<feature type="region of interest" description="Disordered" evidence="1">
    <location>
        <begin position="1"/>
        <end position="55"/>
    </location>
</feature>
<feature type="transmembrane region" description="Helical" evidence="2">
    <location>
        <begin position="115"/>
        <end position="136"/>
    </location>
</feature>
<evidence type="ECO:0000313" key="3">
    <source>
        <dbReference type="EMBL" id="GAA1657095.1"/>
    </source>
</evidence>
<feature type="transmembrane region" description="Helical" evidence="2">
    <location>
        <begin position="74"/>
        <end position="95"/>
    </location>
</feature>
<feature type="compositionally biased region" description="Acidic residues" evidence="1">
    <location>
        <begin position="271"/>
        <end position="286"/>
    </location>
</feature>